<keyword evidence="1" id="KW-1133">Transmembrane helix</keyword>
<feature type="transmembrane region" description="Helical" evidence="1">
    <location>
        <begin position="47"/>
        <end position="66"/>
    </location>
</feature>
<organism evidence="3 4">
    <name type="scientific">Halogeometricum rufum</name>
    <dbReference type="NCBI Taxonomy" id="553469"/>
    <lineage>
        <taxon>Archaea</taxon>
        <taxon>Methanobacteriati</taxon>
        <taxon>Methanobacteriota</taxon>
        <taxon>Stenosarchaea group</taxon>
        <taxon>Halobacteria</taxon>
        <taxon>Halobacteriales</taxon>
        <taxon>Haloferacaceae</taxon>
        <taxon>Halogeometricum</taxon>
    </lineage>
</organism>
<evidence type="ECO:0000256" key="1">
    <source>
        <dbReference type="SAM" id="Phobius"/>
    </source>
</evidence>
<dbReference type="Proteomes" id="UP000198531">
    <property type="component" value="Unassembled WGS sequence"/>
</dbReference>
<keyword evidence="1" id="KW-0472">Membrane</keyword>
<name>A0A1I6HZH2_9EURY</name>
<evidence type="ECO:0000313" key="4">
    <source>
        <dbReference type="Proteomes" id="UP000198531"/>
    </source>
</evidence>
<proteinExistence type="predicted"/>
<dbReference type="Pfam" id="PF26478">
    <property type="entry name" value="DUF8151"/>
    <property type="match status" value="1"/>
</dbReference>
<keyword evidence="1" id="KW-0812">Transmembrane</keyword>
<gene>
    <name evidence="3" type="ORF">SAMN04487947_2680</name>
</gene>
<dbReference type="EMBL" id="FOYT01000002">
    <property type="protein sequence ID" value="SFR59794.1"/>
    <property type="molecule type" value="Genomic_DNA"/>
</dbReference>
<sequence>MTSGLLALVPELVELLVFGVGTVALSGFGVYVERFALSMFESGQVELGAWAAVMGAVAFGFSYLLATDQFGPRLRRLLAGGDGR</sequence>
<evidence type="ECO:0000313" key="3">
    <source>
        <dbReference type="EMBL" id="SFR59794.1"/>
    </source>
</evidence>
<dbReference type="RefSeq" id="WP_089808400.1">
    <property type="nucleotide sequence ID" value="NZ_FOYT01000002.1"/>
</dbReference>
<protein>
    <recommendedName>
        <fullName evidence="2">DUF8151 domain-containing protein</fullName>
    </recommendedName>
</protein>
<dbReference type="OrthoDB" id="205411at2157"/>
<reference evidence="4" key="1">
    <citation type="submission" date="2016-10" db="EMBL/GenBank/DDBJ databases">
        <authorList>
            <person name="Varghese N."/>
            <person name="Submissions S."/>
        </authorList>
    </citation>
    <scope>NUCLEOTIDE SEQUENCE [LARGE SCALE GENOMIC DNA]</scope>
    <source>
        <strain evidence="4">CGMCC 1.7736</strain>
    </source>
</reference>
<dbReference type="InterPro" id="IPR058464">
    <property type="entry name" value="DUF8151"/>
</dbReference>
<accession>A0A1I6HZH2</accession>
<evidence type="ECO:0000259" key="2">
    <source>
        <dbReference type="Pfam" id="PF26478"/>
    </source>
</evidence>
<feature type="transmembrane region" description="Helical" evidence="1">
    <location>
        <begin position="12"/>
        <end position="32"/>
    </location>
</feature>
<feature type="domain" description="DUF8151" evidence="2">
    <location>
        <begin position="1"/>
        <end position="78"/>
    </location>
</feature>
<keyword evidence="4" id="KW-1185">Reference proteome</keyword>
<dbReference type="AlphaFoldDB" id="A0A1I6HZH2"/>